<dbReference type="PANTHER" id="PTHR10792:SF1">
    <property type="entry name" value="RIBOSOMAL PROTEIN L24"/>
    <property type="match status" value="1"/>
</dbReference>
<name>A0ABC8T828_9AQUA</name>
<keyword evidence="3" id="KW-0687">Ribonucleoprotein</keyword>
<dbReference type="GO" id="GO:0005840">
    <property type="term" value="C:ribosome"/>
    <property type="evidence" value="ECO:0007669"/>
    <property type="project" value="UniProtKB-KW"/>
</dbReference>
<comment type="caution">
    <text evidence="5">The sequence shown here is derived from an EMBL/GenBank/DDBJ whole genome shotgun (WGS) entry which is preliminary data.</text>
</comment>
<dbReference type="SUPFAM" id="SSF57716">
    <property type="entry name" value="Glucocorticoid receptor-like (DNA-binding domain)"/>
    <property type="match status" value="1"/>
</dbReference>
<dbReference type="InterPro" id="IPR011017">
    <property type="entry name" value="TRASH_dom"/>
</dbReference>
<comment type="similarity">
    <text evidence="1">Belongs to the eukaryotic ribosomal protein eL24 family.</text>
</comment>
<dbReference type="Gene3D" id="2.30.170.20">
    <property type="entry name" value="Ribosomal protein L24e"/>
    <property type="match status" value="2"/>
</dbReference>
<dbReference type="InterPro" id="IPR056366">
    <property type="entry name" value="Ribosomal_eL24"/>
</dbReference>
<dbReference type="GO" id="GO:0003735">
    <property type="term" value="F:structural constituent of ribosome"/>
    <property type="evidence" value="ECO:0007669"/>
    <property type="project" value="UniProtKB-ARBA"/>
</dbReference>
<dbReference type="GO" id="GO:1990904">
    <property type="term" value="C:ribonucleoprotein complex"/>
    <property type="evidence" value="ECO:0007669"/>
    <property type="project" value="UniProtKB-KW"/>
</dbReference>
<evidence type="ECO:0000256" key="1">
    <source>
        <dbReference type="ARBA" id="ARBA00005647"/>
    </source>
</evidence>
<dbReference type="AlphaFoldDB" id="A0ABC8T828"/>
<dbReference type="CDD" id="cd00472">
    <property type="entry name" value="Ribosomal_L24e_L24"/>
    <property type="match status" value="1"/>
</dbReference>
<evidence type="ECO:0000313" key="5">
    <source>
        <dbReference type="EMBL" id="CAK9165557.1"/>
    </source>
</evidence>
<evidence type="ECO:0000256" key="2">
    <source>
        <dbReference type="ARBA" id="ARBA00022980"/>
    </source>
</evidence>
<organism evidence="5 6">
    <name type="scientific">Ilex paraguariensis</name>
    <name type="common">yerba mate</name>
    <dbReference type="NCBI Taxonomy" id="185542"/>
    <lineage>
        <taxon>Eukaryota</taxon>
        <taxon>Viridiplantae</taxon>
        <taxon>Streptophyta</taxon>
        <taxon>Embryophyta</taxon>
        <taxon>Tracheophyta</taxon>
        <taxon>Spermatophyta</taxon>
        <taxon>Magnoliopsida</taxon>
        <taxon>eudicotyledons</taxon>
        <taxon>Gunneridae</taxon>
        <taxon>Pentapetalae</taxon>
        <taxon>asterids</taxon>
        <taxon>campanulids</taxon>
        <taxon>Aquifoliales</taxon>
        <taxon>Aquifoliaceae</taxon>
        <taxon>Ilex</taxon>
    </lineage>
</organism>
<dbReference type="PROSITE" id="PS01073">
    <property type="entry name" value="RIBOSOMAL_L24E"/>
    <property type="match status" value="2"/>
</dbReference>
<keyword evidence="6" id="KW-1185">Reference proteome</keyword>
<sequence length="255" mass="29334">MVLKTDFDTARETVLSGVLIIYYDFVSGRSDKERLCVIQGSKNGKKGRSRSQNMFLKNSKQKYADGVYFGFSSSWMLPCWTYSYISNLCRSGKTELCRFSGAKIYPGRGIRFVRADSQVFLFANSKCKRYFHNRLKPSKLTWTAMYRKQHKKFARFERGHLIQSSPFTYELSLGFQQTTAAAMVLKTELCRFSGAKIYPGRGIRFVRADSQFPTKYPYDILQEEEEEIASKTGKSSPYNCKGVLLFFLFSSVIAQ</sequence>
<dbReference type="Proteomes" id="UP001642360">
    <property type="component" value="Unassembled WGS sequence"/>
</dbReference>
<evidence type="ECO:0000256" key="3">
    <source>
        <dbReference type="ARBA" id="ARBA00023274"/>
    </source>
</evidence>
<dbReference type="GO" id="GO:0003729">
    <property type="term" value="F:mRNA binding"/>
    <property type="evidence" value="ECO:0007669"/>
    <property type="project" value="UniProtKB-ARBA"/>
</dbReference>
<dbReference type="PANTHER" id="PTHR10792">
    <property type="entry name" value="60S RIBOSOMAL PROTEIN L24"/>
    <property type="match status" value="1"/>
</dbReference>
<dbReference type="SMART" id="SM00746">
    <property type="entry name" value="TRASH"/>
    <property type="match status" value="1"/>
</dbReference>
<feature type="domain" description="TRASH" evidence="4">
    <location>
        <begin position="97"/>
        <end position="135"/>
    </location>
</feature>
<protein>
    <recommendedName>
        <fullName evidence="4">TRASH domain-containing protein</fullName>
    </recommendedName>
</protein>
<dbReference type="Pfam" id="PF01246">
    <property type="entry name" value="Ribosomal_L24e"/>
    <property type="match status" value="2"/>
</dbReference>
<dbReference type="EMBL" id="CAUOFW020004403">
    <property type="protein sequence ID" value="CAK9165557.1"/>
    <property type="molecule type" value="Genomic_DNA"/>
</dbReference>
<dbReference type="InterPro" id="IPR038630">
    <property type="entry name" value="L24e/L24_sf"/>
</dbReference>
<proteinExistence type="inferred from homology"/>
<evidence type="ECO:0000313" key="6">
    <source>
        <dbReference type="Proteomes" id="UP001642360"/>
    </source>
</evidence>
<reference evidence="5 6" key="1">
    <citation type="submission" date="2024-02" db="EMBL/GenBank/DDBJ databases">
        <authorList>
            <person name="Vignale AGUSTIN F."/>
            <person name="Sosa J E."/>
            <person name="Modenutti C."/>
        </authorList>
    </citation>
    <scope>NUCLEOTIDE SEQUENCE [LARGE SCALE GENOMIC DNA]</scope>
</reference>
<dbReference type="InterPro" id="IPR000988">
    <property type="entry name" value="Ribosomal_eL24-rel_N"/>
</dbReference>
<keyword evidence="2" id="KW-0689">Ribosomal protein</keyword>
<gene>
    <name evidence="5" type="ORF">ILEXP_LOCUS34726</name>
</gene>
<dbReference type="InterPro" id="IPR023442">
    <property type="entry name" value="Ribosomal_eL24_CS"/>
</dbReference>
<accession>A0ABC8T828</accession>
<evidence type="ECO:0000259" key="4">
    <source>
        <dbReference type="SMART" id="SM00746"/>
    </source>
</evidence>
<dbReference type="FunFam" id="2.30.170.20:FF:000003">
    <property type="entry name" value="60S ribosomal protein L24"/>
    <property type="match status" value="1"/>
</dbReference>